<dbReference type="SUPFAM" id="SSF48498">
    <property type="entry name" value="Tetracyclin repressor-like, C-terminal domain"/>
    <property type="match status" value="1"/>
</dbReference>
<evidence type="ECO:0000256" key="1">
    <source>
        <dbReference type="ARBA" id="ARBA00023015"/>
    </source>
</evidence>
<accession>A0A3N2DDB5</accession>
<evidence type="ECO:0000256" key="4">
    <source>
        <dbReference type="PROSITE-ProRule" id="PRU00335"/>
    </source>
</evidence>
<organism evidence="6 7">
    <name type="scientific">Salana multivorans</name>
    <dbReference type="NCBI Taxonomy" id="120377"/>
    <lineage>
        <taxon>Bacteria</taxon>
        <taxon>Bacillati</taxon>
        <taxon>Actinomycetota</taxon>
        <taxon>Actinomycetes</taxon>
        <taxon>Micrococcales</taxon>
        <taxon>Beutenbergiaceae</taxon>
        <taxon>Salana</taxon>
    </lineage>
</organism>
<dbReference type="InterPro" id="IPR050109">
    <property type="entry name" value="HTH-type_TetR-like_transc_reg"/>
</dbReference>
<proteinExistence type="predicted"/>
<comment type="caution">
    <text evidence="6">The sequence shown here is derived from an EMBL/GenBank/DDBJ whole genome shotgun (WGS) entry which is preliminary data.</text>
</comment>
<dbReference type="GO" id="GO:0003700">
    <property type="term" value="F:DNA-binding transcription factor activity"/>
    <property type="evidence" value="ECO:0007669"/>
    <property type="project" value="TreeGrafter"/>
</dbReference>
<evidence type="ECO:0000256" key="3">
    <source>
        <dbReference type="ARBA" id="ARBA00023163"/>
    </source>
</evidence>
<dbReference type="Pfam" id="PF00440">
    <property type="entry name" value="TetR_N"/>
    <property type="match status" value="1"/>
</dbReference>
<dbReference type="PANTHER" id="PTHR30055">
    <property type="entry name" value="HTH-TYPE TRANSCRIPTIONAL REGULATOR RUTR"/>
    <property type="match status" value="1"/>
</dbReference>
<gene>
    <name evidence="6" type="ORF">EDD28_2333</name>
</gene>
<protein>
    <submittedName>
        <fullName evidence="6">TetR family transcriptional regulator</fullName>
    </submittedName>
</protein>
<dbReference type="Proteomes" id="UP000275356">
    <property type="component" value="Unassembled WGS sequence"/>
</dbReference>
<dbReference type="AlphaFoldDB" id="A0A3N2DDB5"/>
<dbReference type="InterPro" id="IPR009057">
    <property type="entry name" value="Homeodomain-like_sf"/>
</dbReference>
<dbReference type="GO" id="GO:0000976">
    <property type="term" value="F:transcription cis-regulatory region binding"/>
    <property type="evidence" value="ECO:0007669"/>
    <property type="project" value="TreeGrafter"/>
</dbReference>
<keyword evidence="7" id="KW-1185">Reference proteome</keyword>
<dbReference type="InterPro" id="IPR036271">
    <property type="entry name" value="Tet_transcr_reg_TetR-rel_C_sf"/>
</dbReference>
<evidence type="ECO:0000256" key="2">
    <source>
        <dbReference type="ARBA" id="ARBA00023125"/>
    </source>
</evidence>
<evidence type="ECO:0000313" key="7">
    <source>
        <dbReference type="Proteomes" id="UP000275356"/>
    </source>
</evidence>
<dbReference type="PANTHER" id="PTHR30055:SF234">
    <property type="entry name" value="HTH-TYPE TRANSCRIPTIONAL REGULATOR BETI"/>
    <property type="match status" value="1"/>
</dbReference>
<dbReference type="InterPro" id="IPR001647">
    <property type="entry name" value="HTH_TetR"/>
</dbReference>
<dbReference type="SUPFAM" id="SSF46689">
    <property type="entry name" value="Homeodomain-like"/>
    <property type="match status" value="1"/>
</dbReference>
<dbReference type="EMBL" id="RKHQ01000001">
    <property type="protein sequence ID" value="ROR97727.1"/>
    <property type="molecule type" value="Genomic_DNA"/>
</dbReference>
<sequence length="234" mass="25623">MNDELDAGAEATATIGRPRDRDVDRRALVTAVEVYGELGWSGFTFGKVAERARVGKSSLYRRWPTKGDLLLAALNEVDAFYAEAHSDVAELPFLERVHRIVRHRLRSYFAPAGIAVIRLNLEHLTDPAEMGQIWVQSVGRAVRRTRALLNEGIVRGDLIAATSVVQLGDALEGGMTMHALATPTSLRPLAVERLDEYATEFVERTLGPWLTPRATGGRVWSPEAGALVEPPTSG</sequence>
<evidence type="ECO:0000259" key="5">
    <source>
        <dbReference type="PROSITE" id="PS50977"/>
    </source>
</evidence>
<reference evidence="6 7" key="1">
    <citation type="submission" date="2018-11" db="EMBL/GenBank/DDBJ databases">
        <title>Sequencing the genomes of 1000 actinobacteria strains.</title>
        <authorList>
            <person name="Klenk H.-P."/>
        </authorList>
    </citation>
    <scope>NUCLEOTIDE SEQUENCE [LARGE SCALE GENOMIC DNA]</scope>
    <source>
        <strain evidence="6 7">DSM 13521</strain>
    </source>
</reference>
<keyword evidence="3" id="KW-0804">Transcription</keyword>
<dbReference type="PROSITE" id="PS50977">
    <property type="entry name" value="HTH_TETR_2"/>
    <property type="match status" value="1"/>
</dbReference>
<keyword evidence="1" id="KW-0805">Transcription regulation</keyword>
<dbReference type="Gene3D" id="1.10.357.10">
    <property type="entry name" value="Tetracycline Repressor, domain 2"/>
    <property type="match status" value="1"/>
</dbReference>
<keyword evidence="2 4" id="KW-0238">DNA-binding</keyword>
<name>A0A3N2DDB5_9MICO</name>
<evidence type="ECO:0000313" key="6">
    <source>
        <dbReference type="EMBL" id="ROR97727.1"/>
    </source>
</evidence>
<feature type="DNA-binding region" description="H-T-H motif" evidence="4">
    <location>
        <begin position="44"/>
        <end position="63"/>
    </location>
</feature>
<feature type="domain" description="HTH tetR-type" evidence="5">
    <location>
        <begin position="21"/>
        <end position="81"/>
    </location>
</feature>